<keyword evidence="6 15" id="KW-0645">Protease</keyword>
<dbReference type="SUPFAM" id="SSF54897">
    <property type="entry name" value="Protease propeptides/inhibitors"/>
    <property type="match status" value="1"/>
</dbReference>
<feature type="active site" description="Charge relay system" evidence="15">
    <location>
        <position position="283"/>
    </location>
</feature>
<comment type="caution">
    <text evidence="18">The sequence shown here is derived from an EMBL/GenBank/DDBJ whole genome shotgun (WGS) entry which is preliminary data.</text>
</comment>
<feature type="signal peptide" evidence="16">
    <location>
        <begin position="1"/>
        <end position="16"/>
    </location>
</feature>
<dbReference type="SUPFAM" id="SSF52743">
    <property type="entry name" value="Subtilisin-like"/>
    <property type="match status" value="1"/>
</dbReference>
<keyword evidence="14" id="KW-0325">Glycoprotein</keyword>
<comment type="catalytic activity">
    <reaction evidence="1">
        <text>Release of an N-terminal tripeptide from a polypeptide.</text>
        <dbReference type="EC" id="3.4.14.10"/>
    </reaction>
</comment>
<dbReference type="GO" id="GO:0006508">
    <property type="term" value="P:proteolysis"/>
    <property type="evidence" value="ECO:0007669"/>
    <property type="project" value="UniProtKB-KW"/>
</dbReference>
<evidence type="ECO:0000256" key="11">
    <source>
        <dbReference type="ARBA" id="ARBA00022837"/>
    </source>
</evidence>
<evidence type="ECO:0000313" key="19">
    <source>
        <dbReference type="Proteomes" id="UP001174691"/>
    </source>
</evidence>
<keyword evidence="5" id="KW-0964">Secreted</keyword>
<comment type="cofactor">
    <cofactor evidence="15">
        <name>Ca(2+)</name>
        <dbReference type="ChEBI" id="CHEBI:29108"/>
    </cofactor>
    <text evidence="15">Binds 1 Ca(2+) ion per subunit.</text>
</comment>
<feature type="binding site" evidence="15">
    <location>
        <position position="540"/>
    </location>
    <ligand>
        <name>Ca(2+)</name>
        <dbReference type="ChEBI" id="CHEBI:29108"/>
    </ligand>
</feature>
<dbReference type="Proteomes" id="UP001174691">
    <property type="component" value="Unassembled WGS sequence"/>
</dbReference>
<sequence>MRHALLLAALAGLAQCKDIVVESLAFVPTGWKKLRDADPSHPLKLRIALEQPNTALFEQTLYDVSNPEHVLYGKHLKRDELAKLMAPRAESTSTVLGWLRENVAESKIEDDGDWINVVVSVREAEHLLNAKFAVYSYLDTGVEKVRALKYSVPEEVKEHITFIAPIVRFGQPKAQRSEIFEVVDAKTPLTAAAIPPQTLNVTACNATITPECLRALYKIGSYQADPSKKSLFGVCGYLEQYAKYDQLELFESVYAPYAKDQNFTVTQINGGGNDQNGAEDDTEANLDIQYAAAISYKTPIVYYSTGGRGPLVPDLDQPTPPGDNEPYLDFLNYIIKLPDNQLPQTLTTSYGEDEQSVPRPYVEKVCQMFGQLGARGVSVLFSSGDTGPGSACQTNDGKNTTRFLPTFPGACPYVTSVGATRYVQPEAGVSFSSGGFSDVFPRPIYQAVAVPLYLAQLGSRWKGLYNPNGRGFPDVAAQGVRFHVYDRDRDVLVSGTSASAPFFAAVVSLLNNARLAKGLPPMGFLNPWLYSVGWAGLTDIVNGGSRGCTGTDQYSGLPAPYVPYASWNATKGWDPVTGLGTPLFDRLLDLSTPGWWLPKIGGH</sequence>
<dbReference type="AlphaFoldDB" id="A0AA38RDG6"/>
<evidence type="ECO:0000256" key="16">
    <source>
        <dbReference type="SAM" id="SignalP"/>
    </source>
</evidence>
<keyword evidence="11 15" id="KW-0106">Calcium</keyword>
<evidence type="ECO:0000256" key="12">
    <source>
        <dbReference type="ARBA" id="ARBA00023026"/>
    </source>
</evidence>
<organism evidence="18 19">
    <name type="scientific">Coniochaeta hoffmannii</name>
    <dbReference type="NCBI Taxonomy" id="91930"/>
    <lineage>
        <taxon>Eukaryota</taxon>
        <taxon>Fungi</taxon>
        <taxon>Dikarya</taxon>
        <taxon>Ascomycota</taxon>
        <taxon>Pezizomycotina</taxon>
        <taxon>Sordariomycetes</taxon>
        <taxon>Sordariomycetidae</taxon>
        <taxon>Coniochaetales</taxon>
        <taxon>Coniochaetaceae</taxon>
        <taxon>Coniochaeta</taxon>
    </lineage>
</organism>
<evidence type="ECO:0000256" key="13">
    <source>
        <dbReference type="ARBA" id="ARBA00023145"/>
    </source>
</evidence>
<feature type="domain" description="Peptidase S53" evidence="17">
    <location>
        <begin position="207"/>
        <end position="594"/>
    </location>
</feature>
<keyword evidence="19" id="KW-1185">Reference proteome</keyword>
<dbReference type="GO" id="GO:0008240">
    <property type="term" value="F:tripeptidyl-peptidase activity"/>
    <property type="evidence" value="ECO:0007669"/>
    <property type="project" value="UniProtKB-EC"/>
</dbReference>
<dbReference type="GO" id="GO:0004252">
    <property type="term" value="F:serine-type endopeptidase activity"/>
    <property type="evidence" value="ECO:0007669"/>
    <property type="project" value="UniProtKB-UniRule"/>
</dbReference>
<dbReference type="CDD" id="cd11377">
    <property type="entry name" value="Pro-peptidase_S53"/>
    <property type="match status" value="1"/>
</dbReference>
<dbReference type="FunFam" id="3.40.50.200:FF:000015">
    <property type="entry name" value="Tripeptidyl peptidase A"/>
    <property type="match status" value="1"/>
</dbReference>
<dbReference type="InterPro" id="IPR050819">
    <property type="entry name" value="Tripeptidyl-peptidase_I"/>
</dbReference>
<dbReference type="InterPro" id="IPR030400">
    <property type="entry name" value="Sedolisin_dom"/>
</dbReference>
<name>A0AA38RDG6_9PEZI</name>
<dbReference type="EC" id="3.4.14.10" evidence="4"/>
<gene>
    <name evidence="18" type="ORF">NKR19_g8785</name>
</gene>
<accession>A0AA38RDG6</accession>
<comment type="function">
    <text evidence="2">Secreted tripeptidyl-peptidase which degrades proteins at acidic pHs and is involved in virulence.</text>
</comment>
<dbReference type="InterPro" id="IPR036852">
    <property type="entry name" value="Peptidase_S8/S53_dom_sf"/>
</dbReference>
<feature type="binding site" evidence="15">
    <location>
        <position position="539"/>
    </location>
    <ligand>
        <name>Ca(2+)</name>
        <dbReference type="ChEBI" id="CHEBI:29108"/>
    </ligand>
</feature>
<dbReference type="GO" id="GO:0046872">
    <property type="term" value="F:metal ion binding"/>
    <property type="evidence" value="ECO:0007669"/>
    <property type="project" value="UniProtKB-UniRule"/>
</dbReference>
<evidence type="ECO:0000256" key="8">
    <source>
        <dbReference type="ARBA" id="ARBA00022729"/>
    </source>
</evidence>
<evidence type="ECO:0000256" key="6">
    <source>
        <dbReference type="ARBA" id="ARBA00022670"/>
    </source>
</evidence>
<dbReference type="Gene3D" id="3.40.50.200">
    <property type="entry name" value="Peptidase S8/S53 domain"/>
    <property type="match status" value="1"/>
</dbReference>
<keyword evidence="10 15" id="KW-0720">Serine protease</keyword>
<evidence type="ECO:0000256" key="1">
    <source>
        <dbReference type="ARBA" id="ARBA00001910"/>
    </source>
</evidence>
<keyword evidence="8 16" id="KW-0732">Signal</keyword>
<reference evidence="18" key="1">
    <citation type="submission" date="2022-07" db="EMBL/GenBank/DDBJ databases">
        <title>Fungi with potential for degradation of polypropylene.</title>
        <authorList>
            <person name="Gostincar C."/>
        </authorList>
    </citation>
    <scope>NUCLEOTIDE SEQUENCE</scope>
    <source>
        <strain evidence="18">EXF-13287</strain>
    </source>
</reference>
<evidence type="ECO:0000256" key="2">
    <source>
        <dbReference type="ARBA" id="ARBA00002451"/>
    </source>
</evidence>
<keyword evidence="7 15" id="KW-0479">Metal-binding</keyword>
<keyword evidence="12" id="KW-0843">Virulence</keyword>
<proteinExistence type="predicted"/>
<dbReference type="PROSITE" id="PS51695">
    <property type="entry name" value="SEDOLISIN"/>
    <property type="match status" value="1"/>
</dbReference>
<feature type="active site" description="Charge relay system" evidence="15">
    <location>
        <position position="287"/>
    </location>
</feature>
<evidence type="ECO:0000256" key="15">
    <source>
        <dbReference type="PROSITE-ProRule" id="PRU01032"/>
    </source>
</evidence>
<dbReference type="EMBL" id="JANBVN010000188">
    <property type="protein sequence ID" value="KAJ9134182.1"/>
    <property type="molecule type" value="Genomic_DNA"/>
</dbReference>
<evidence type="ECO:0000256" key="7">
    <source>
        <dbReference type="ARBA" id="ARBA00022723"/>
    </source>
</evidence>
<dbReference type="PANTHER" id="PTHR14218">
    <property type="entry name" value="PROTEASE S8 TRIPEPTIDYL PEPTIDASE I CLN2"/>
    <property type="match status" value="1"/>
</dbReference>
<dbReference type="InterPro" id="IPR015366">
    <property type="entry name" value="S53_propep"/>
</dbReference>
<evidence type="ECO:0000256" key="3">
    <source>
        <dbReference type="ARBA" id="ARBA00004239"/>
    </source>
</evidence>
<dbReference type="InterPro" id="IPR023828">
    <property type="entry name" value="Peptidase_S8_Ser-AS"/>
</dbReference>
<dbReference type="GO" id="GO:0005576">
    <property type="term" value="C:extracellular region"/>
    <property type="evidence" value="ECO:0007669"/>
    <property type="project" value="UniProtKB-SubCell"/>
</dbReference>
<dbReference type="SMART" id="SM00944">
    <property type="entry name" value="Pro-kuma_activ"/>
    <property type="match status" value="1"/>
</dbReference>
<protein>
    <recommendedName>
        <fullName evidence="4">tripeptidyl-peptidase II</fullName>
        <ecNumber evidence="4">3.4.14.10</ecNumber>
    </recommendedName>
</protein>
<evidence type="ECO:0000256" key="14">
    <source>
        <dbReference type="ARBA" id="ARBA00023180"/>
    </source>
</evidence>
<dbReference type="PROSITE" id="PS00138">
    <property type="entry name" value="SUBTILASE_SER"/>
    <property type="match status" value="1"/>
</dbReference>
<evidence type="ECO:0000256" key="10">
    <source>
        <dbReference type="ARBA" id="ARBA00022825"/>
    </source>
</evidence>
<feature type="chain" id="PRO_5041391920" description="tripeptidyl-peptidase II" evidence="16">
    <location>
        <begin position="17"/>
        <end position="603"/>
    </location>
</feature>
<evidence type="ECO:0000259" key="17">
    <source>
        <dbReference type="PROSITE" id="PS51695"/>
    </source>
</evidence>
<evidence type="ECO:0000256" key="5">
    <source>
        <dbReference type="ARBA" id="ARBA00022525"/>
    </source>
</evidence>
<dbReference type="CDD" id="cd04056">
    <property type="entry name" value="Peptidases_S53"/>
    <property type="match status" value="1"/>
</dbReference>
<keyword evidence="9 15" id="KW-0378">Hydrolase</keyword>
<comment type="subcellular location">
    <subcellularLocation>
        <location evidence="3">Secreted</location>
        <location evidence="3">Extracellular space</location>
    </subcellularLocation>
</comment>
<evidence type="ECO:0000256" key="4">
    <source>
        <dbReference type="ARBA" id="ARBA00012462"/>
    </source>
</evidence>
<evidence type="ECO:0000313" key="18">
    <source>
        <dbReference type="EMBL" id="KAJ9134182.1"/>
    </source>
</evidence>
<feature type="binding site" evidence="15">
    <location>
        <position position="574"/>
    </location>
    <ligand>
        <name>Ca(2+)</name>
        <dbReference type="ChEBI" id="CHEBI:29108"/>
    </ligand>
</feature>
<feature type="binding site" evidence="15">
    <location>
        <position position="572"/>
    </location>
    <ligand>
        <name>Ca(2+)</name>
        <dbReference type="ChEBI" id="CHEBI:29108"/>
    </ligand>
</feature>
<keyword evidence="13" id="KW-0865">Zymogen</keyword>
<feature type="active site" description="Charge relay system" evidence="15">
    <location>
        <position position="497"/>
    </location>
</feature>
<dbReference type="Pfam" id="PF09286">
    <property type="entry name" value="Pro-kuma_activ"/>
    <property type="match status" value="1"/>
</dbReference>
<dbReference type="PANTHER" id="PTHR14218:SF35">
    <property type="entry name" value="PEPTIDASE S53 DOMAIN-CONTAINING PROTEIN"/>
    <property type="match status" value="1"/>
</dbReference>
<evidence type="ECO:0000256" key="9">
    <source>
        <dbReference type="ARBA" id="ARBA00022801"/>
    </source>
</evidence>